<proteinExistence type="predicted"/>
<gene>
    <name evidence="2" type="ORF">GO621_08305</name>
</gene>
<protein>
    <submittedName>
        <fullName evidence="2">Uncharacterized protein</fullName>
    </submittedName>
</protein>
<evidence type="ECO:0000313" key="2">
    <source>
        <dbReference type="EMBL" id="MVN21538.1"/>
    </source>
</evidence>
<evidence type="ECO:0000256" key="1">
    <source>
        <dbReference type="SAM" id="SignalP"/>
    </source>
</evidence>
<feature type="chain" id="PRO_5029788417" evidence="1">
    <location>
        <begin position="31"/>
        <end position="283"/>
    </location>
</feature>
<organism evidence="2 3">
    <name type="scientific">Mucilaginibacter arboris</name>
    <dbReference type="NCBI Taxonomy" id="2682090"/>
    <lineage>
        <taxon>Bacteria</taxon>
        <taxon>Pseudomonadati</taxon>
        <taxon>Bacteroidota</taxon>
        <taxon>Sphingobacteriia</taxon>
        <taxon>Sphingobacteriales</taxon>
        <taxon>Sphingobacteriaceae</taxon>
        <taxon>Mucilaginibacter</taxon>
    </lineage>
</organism>
<dbReference type="AlphaFoldDB" id="A0A7K1SWC2"/>
<reference evidence="2 3" key="1">
    <citation type="submission" date="2019-12" db="EMBL/GenBank/DDBJ databases">
        <title>Mucilaginibacter sp. HMF7410 genome sequencing and assembly.</title>
        <authorList>
            <person name="Kang H."/>
            <person name="Cha I."/>
            <person name="Kim H."/>
            <person name="Joh K."/>
        </authorList>
    </citation>
    <scope>NUCLEOTIDE SEQUENCE [LARGE SCALE GENOMIC DNA]</scope>
    <source>
        <strain evidence="2 3">HMF7410</strain>
    </source>
</reference>
<sequence length="283" mass="31677">MLNPIKLFYKYHSKITLIALLLTVCFFANAQKLPNKQEVSLRAPAGIRIDGKATEWGNKFQAYNHATEIFYTIANDDGNIYLVVKAIKPDIINKILLGGITFTVSSSGKKNDKEGVAVTFPTFYKNKRPYINLKNRPELTKDTMMNKMQADSFMRVVNKELTDKSKEIEIEGVKSIPDSVISIYNAEGFKAIALFDKQINYTSELAIPIKYLGLSIDKPIMFKYNIKLNGATANGARMKLTNNGKYIIVTRGNDAAYAIPSSPEYMSYSSSTDLSGEYTLAKK</sequence>
<keyword evidence="3" id="KW-1185">Reference proteome</keyword>
<comment type="caution">
    <text evidence="2">The sequence shown here is derived from an EMBL/GenBank/DDBJ whole genome shotgun (WGS) entry which is preliminary data.</text>
</comment>
<evidence type="ECO:0000313" key="3">
    <source>
        <dbReference type="Proteomes" id="UP000462014"/>
    </source>
</evidence>
<name>A0A7K1SWC2_9SPHI</name>
<dbReference type="Proteomes" id="UP000462014">
    <property type="component" value="Unassembled WGS sequence"/>
</dbReference>
<dbReference type="EMBL" id="WPIK01000006">
    <property type="protein sequence ID" value="MVN21538.1"/>
    <property type="molecule type" value="Genomic_DNA"/>
</dbReference>
<feature type="signal peptide" evidence="1">
    <location>
        <begin position="1"/>
        <end position="30"/>
    </location>
</feature>
<dbReference type="RefSeq" id="WP_157565935.1">
    <property type="nucleotide sequence ID" value="NZ_WPIK01000006.1"/>
</dbReference>
<keyword evidence="1" id="KW-0732">Signal</keyword>
<accession>A0A7K1SWC2</accession>